<name>A0A9D1SFK9_9FIRM</name>
<organism evidence="1 2">
    <name type="scientific">Candidatus Ornithomonoglobus merdipullorum</name>
    <dbReference type="NCBI Taxonomy" id="2840895"/>
    <lineage>
        <taxon>Bacteria</taxon>
        <taxon>Bacillati</taxon>
        <taxon>Bacillota</taxon>
        <taxon>Clostridia</taxon>
        <taxon>Candidatus Ornithomonoglobus</taxon>
    </lineage>
</organism>
<accession>A0A9D1SFK9</accession>
<dbReference type="AlphaFoldDB" id="A0A9D1SFK9"/>
<evidence type="ECO:0000313" key="1">
    <source>
        <dbReference type="EMBL" id="HIU58356.1"/>
    </source>
</evidence>
<gene>
    <name evidence="1" type="ORF">IAA61_11180</name>
</gene>
<proteinExistence type="predicted"/>
<comment type="caution">
    <text evidence="1">The sequence shown here is derived from an EMBL/GenBank/DDBJ whole genome shotgun (WGS) entry which is preliminary data.</text>
</comment>
<evidence type="ECO:0000313" key="2">
    <source>
        <dbReference type="Proteomes" id="UP000824109"/>
    </source>
</evidence>
<reference evidence="1" key="2">
    <citation type="journal article" date="2021" name="PeerJ">
        <title>Extensive microbial diversity within the chicken gut microbiome revealed by metagenomics and culture.</title>
        <authorList>
            <person name="Gilroy R."/>
            <person name="Ravi A."/>
            <person name="Getino M."/>
            <person name="Pursley I."/>
            <person name="Horton D.L."/>
            <person name="Alikhan N.F."/>
            <person name="Baker D."/>
            <person name="Gharbi K."/>
            <person name="Hall N."/>
            <person name="Watson M."/>
            <person name="Adriaenssens E.M."/>
            <person name="Foster-Nyarko E."/>
            <person name="Jarju S."/>
            <person name="Secka A."/>
            <person name="Antonio M."/>
            <person name="Oren A."/>
            <person name="Chaudhuri R.R."/>
            <person name="La Ragione R."/>
            <person name="Hildebrand F."/>
            <person name="Pallen M.J."/>
        </authorList>
    </citation>
    <scope>NUCLEOTIDE SEQUENCE</scope>
    <source>
        <strain evidence="1">USAMLcec3-3695</strain>
    </source>
</reference>
<sequence length="56" mass="6019">MKKTFTAPEMSISRFDFENVATSSGGFDTRAADNVESGLDTVLENLGIISDGKVTF</sequence>
<protein>
    <submittedName>
        <fullName evidence="1">Uncharacterized protein</fullName>
    </submittedName>
</protein>
<reference evidence="1" key="1">
    <citation type="submission" date="2020-10" db="EMBL/GenBank/DDBJ databases">
        <authorList>
            <person name="Gilroy R."/>
        </authorList>
    </citation>
    <scope>NUCLEOTIDE SEQUENCE</scope>
    <source>
        <strain evidence="1">USAMLcec3-3695</strain>
    </source>
</reference>
<dbReference type="Proteomes" id="UP000824109">
    <property type="component" value="Unassembled WGS sequence"/>
</dbReference>
<dbReference type="EMBL" id="DVNB01000114">
    <property type="protein sequence ID" value="HIU58356.1"/>
    <property type="molecule type" value="Genomic_DNA"/>
</dbReference>